<dbReference type="Proteomes" id="UP001595828">
    <property type="component" value="Unassembled WGS sequence"/>
</dbReference>
<protein>
    <submittedName>
        <fullName evidence="2">Carboxymuconolactone decarboxylase family protein</fullName>
    </submittedName>
</protein>
<name>A0ABV8RU15_9SPHN</name>
<dbReference type="RefSeq" id="WP_379539964.1">
    <property type="nucleotide sequence ID" value="NZ_JBHSDR010000008.1"/>
</dbReference>
<organism evidence="2 3">
    <name type="scientific">Novosphingobium tardum</name>
    <dbReference type="NCBI Taxonomy" id="1538021"/>
    <lineage>
        <taxon>Bacteria</taxon>
        <taxon>Pseudomonadati</taxon>
        <taxon>Pseudomonadota</taxon>
        <taxon>Alphaproteobacteria</taxon>
        <taxon>Sphingomonadales</taxon>
        <taxon>Sphingomonadaceae</taxon>
        <taxon>Novosphingobium</taxon>
    </lineage>
</organism>
<evidence type="ECO:0000313" key="2">
    <source>
        <dbReference type="EMBL" id="MFC4296375.1"/>
    </source>
</evidence>
<dbReference type="Gene3D" id="1.20.1290.10">
    <property type="entry name" value="AhpD-like"/>
    <property type="match status" value="1"/>
</dbReference>
<accession>A0ABV8RU15</accession>
<evidence type="ECO:0000259" key="1">
    <source>
        <dbReference type="Pfam" id="PF02627"/>
    </source>
</evidence>
<dbReference type="PANTHER" id="PTHR34846:SF5">
    <property type="entry name" value="CARBOXYMUCONOLACTONE DECARBOXYLASE-LIKE DOMAIN-CONTAINING PROTEIN"/>
    <property type="match status" value="1"/>
</dbReference>
<feature type="domain" description="Carboxymuconolactone decarboxylase-like" evidence="1">
    <location>
        <begin position="44"/>
        <end position="106"/>
    </location>
</feature>
<dbReference type="PANTHER" id="PTHR34846">
    <property type="entry name" value="4-CARBOXYMUCONOLACTONE DECARBOXYLASE FAMILY PROTEIN (AFU_ORTHOLOGUE AFUA_6G11590)"/>
    <property type="match status" value="1"/>
</dbReference>
<evidence type="ECO:0000313" key="3">
    <source>
        <dbReference type="Proteomes" id="UP001595828"/>
    </source>
</evidence>
<gene>
    <name evidence="2" type="ORF">ACFO0A_15070</name>
</gene>
<comment type="caution">
    <text evidence="2">The sequence shown here is derived from an EMBL/GenBank/DDBJ whole genome shotgun (WGS) entry which is preliminary data.</text>
</comment>
<dbReference type="InterPro" id="IPR029032">
    <property type="entry name" value="AhpD-like"/>
</dbReference>
<proteinExistence type="predicted"/>
<reference evidence="3" key="1">
    <citation type="journal article" date="2019" name="Int. J. Syst. Evol. Microbiol.">
        <title>The Global Catalogue of Microorganisms (GCM) 10K type strain sequencing project: providing services to taxonomists for standard genome sequencing and annotation.</title>
        <authorList>
            <consortium name="The Broad Institute Genomics Platform"/>
            <consortium name="The Broad Institute Genome Sequencing Center for Infectious Disease"/>
            <person name="Wu L."/>
            <person name="Ma J."/>
        </authorList>
    </citation>
    <scope>NUCLEOTIDE SEQUENCE [LARGE SCALE GENOMIC DNA]</scope>
    <source>
        <strain evidence="3">CGMCC 1.12989</strain>
    </source>
</reference>
<dbReference type="SUPFAM" id="SSF69118">
    <property type="entry name" value="AhpD-like"/>
    <property type="match status" value="1"/>
</dbReference>
<keyword evidence="3" id="KW-1185">Reference proteome</keyword>
<dbReference type="InterPro" id="IPR003779">
    <property type="entry name" value="CMD-like"/>
</dbReference>
<dbReference type="Pfam" id="PF02627">
    <property type="entry name" value="CMD"/>
    <property type="match status" value="1"/>
</dbReference>
<sequence length="188" mass="20776">MRLNSPRLAPLTDAELDTEAEALVAPMRAQGRDYNVFRTLARHPAAMKAFMGFASYILSHENSLAAREREILILRTGFTCGSGYEWSRHVRIGQHAGLTDAEIDAIKRGPGDPWSDADNSLLRAADSMVAEHFIDESAWQALSRHFSEHQCIDAILTVGQYAMVSTFLNSAGVPLDGDVTLDAEMDRR</sequence>
<dbReference type="EMBL" id="JBHSDR010000008">
    <property type="protein sequence ID" value="MFC4296375.1"/>
    <property type="molecule type" value="Genomic_DNA"/>
</dbReference>